<feature type="domain" description="Spore coat protein U/FanG" evidence="2">
    <location>
        <begin position="181"/>
        <end position="318"/>
    </location>
</feature>
<evidence type="ECO:0000313" key="3">
    <source>
        <dbReference type="EMBL" id="PSH66227.1"/>
    </source>
</evidence>
<name>A0A2P7BID8_9HYPH</name>
<keyword evidence="1" id="KW-0732">Signal</keyword>
<evidence type="ECO:0000259" key="2">
    <source>
        <dbReference type="Pfam" id="PF05229"/>
    </source>
</evidence>
<protein>
    <recommendedName>
        <fullName evidence="2">Spore coat protein U/FanG domain-containing protein</fullName>
    </recommendedName>
</protein>
<dbReference type="RefSeq" id="WP_106663093.1">
    <property type="nucleotide sequence ID" value="NZ_PGGM01000002.1"/>
</dbReference>
<accession>A0A2P7BID8</accession>
<feature type="chain" id="PRO_5015110333" description="Spore coat protein U/FanG domain-containing protein" evidence="1">
    <location>
        <begin position="24"/>
        <end position="321"/>
    </location>
</feature>
<dbReference type="InterPro" id="IPR007893">
    <property type="entry name" value="Spore_coat_U/FanG"/>
</dbReference>
<gene>
    <name evidence="3" type="ORF">CU103_06540</name>
</gene>
<evidence type="ECO:0000313" key="4">
    <source>
        <dbReference type="Proteomes" id="UP000241764"/>
    </source>
</evidence>
<reference evidence="4" key="1">
    <citation type="submission" date="2017-11" db="EMBL/GenBank/DDBJ databases">
        <authorList>
            <person name="Kuznetsova I."/>
            <person name="Sazanova A."/>
            <person name="Chirak E."/>
            <person name="Safronova V."/>
            <person name="Willems A."/>
        </authorList>
    </citation>
    <scope>NUCLEOTIDE SEQUENCE [LARGE SCALE GENOMIC DNA]</scope>
    <source>
        <strain evidence="4">CCBAU 03422</strain>
    </source>
</reference>
<dbReference type="PANTHER" id="PTHR37089">
    <property type="entry name" value="PROTEIN U-RELATED"/>
    <property type="match status" value="1"/>
</dbReference>
<feature type="domain" description="Spore coat protein U/FanG" evidence="2">
    <location>
        <begin position="20"/>
        <end position="153"/>
    </location>
</feature>
<comment type="caution">
    <text evidence="3">The sequence shown here is derived from an EMBL/GenBank/DDBJ whole genome shotgun (WGS) entry which is preliminary data.</text>
</comment>
<feature type="signal peptide" evidence="1">
    <location>
        <begin position="1"/>
        <end position="23"/>
    </location>
</feature>
<keyword evidence="4" id="KW-1185">Reference proteome</keyword>
<dbReference type="EMBL" id="PGGM01000002">
    <property type="protein sequence ID" value="PSH66227.1"/>
    <property type="molecule type" value="Genomic_DNA"/>
</dbReference>
<sequence length="321" mass="34065">MRRLLLLLICLAGFTLVPRMAFALTCTFAPSGEMVFSGSPSGSAVLDASLNITYSCWSTPLDPGTTVLVCPAVGRLDAATGTRSMKAGSSDLKFQLYSDAARSKVAPDQGYPATLMQLAVVFMGVGNGTFTFPYGRIEKQRVESGDYSANIPITFYYRWLTLLEPPPGCPLGVGTQTTQMNFMARIKVDKTCSVDTSPINFGKMAALPQGQDIDATGSLKINCTPNVGYNILLGNGKAAIGPNARKMFAGSDPVGQSIGYGLYSDPGRTASWGDMITASGQAEKLGTGTEQNYTVYARVPRGQATPPAGIYSDYVIVTVTY</sequence>
<dbReference type="Pfam" id="PF05229">
    <property type="entry name" value="SCPU"/>
    <property type="match status" value="2"/>
</dbReference>
<evidence type="ECO:0000256" key="1">
    <source>
        <dbReference type="SAM" id="SignalP"/>
    </source>
</evidence>
<proteinExistence type="predicted"/>
<dbReference type="InterPro" id="IPR053167">
    <property type="entry name" value="Spore_coat_component"/>
</dbReference>
<dbReference type="PANTHER" id="PTHR37089:SF3">
    <property type="entry name" value="EXPORTED PROTEIN"/>
    <property type="match status" value="1"/>
</dbReference>
<dbReference type="Proteomes" id="UP000241764">
    <property type="component" value="Unassembled WGS sequence"/>
</dbReference>
<organism evidence="3 4">
    <name type="scientific">Phyllobacterium sophorae</name>
    <dbReference type="NCBI Taxonomy" id="1520277"/>
    <lineage>
        <taxon>Bacteria</taxon>
        <taxon>Pseudomonadati</taxon>
        <taxon>Pseudomonadota</taxon>
        <taxon>Alphaproteobacteria</taxon>
        <taxon>Hyphomicrobiales</taxon>
        <taxon>Phyllobacteriaceae</taxon>
        <taxon>Phyllobacterium</taxon>
    </lineage>
</organism>
<dbReference type="SMART" id="SM00972">
    <property type="entry name" value="SCPU"/>
    <property type="match status" value="2"/>
</dbReference>
<dbReference type="AlphaFoldDB" id="A0A2P7BID8"/>
<dbReference type="OrthoDB" id="7478692at2"/>